<comment type="caution">
    <text evidence="1">The sequence shown here is derived from an EMBL/GenBank/DDBJ whole genome shotgun (WGS) entry which is preliminary data.</text>
</comment>
<protein>
    <recommendedName>
        <fullName evidence="2">Porin</fullName>
    </recommendedName>
</protein>
<dbReference type="EMBL" id="BARS01002185">
    <property type="protein sequence ID" value="GAF82482.1"/>
    <property type="molecule type" value="Genomic_DNA"/>
</dbReference>
<gene>
    <name evidence="1" type="ORF">S01H1_04104</name>
</gene>
<evidence type="ECO:0008006" key="2">
    <source>
        <dbReference type="Google" id="ProtNLM"/>
    </source>
</evidence>
<name>X0T2W1_9ZZZZ</name>
<sequence length="358" mass="42428">MTRPQYLKKIEFAAVLALILTLLVWSPADAQKKKKSSKPRRQQIFFFDARLELTYDDNIINYSDADLDLYGDDARPDKFVIDSKDDWIITSRLESRLKGKFISARTAWLDLNFNNYFYVRNEVRRYQKYGLSARQYFIRGGYAEIEYSYIPDYYYRNQFCEGSYIEANFSKHFLKAEVGLNLMPSLKGDVSYRFQSKTFNEEVKERDLAVNGVRLDAIWNASKKFKFWAYYGLKRASARGADDPDPDVKDVSYDAWDITLGSRHYSPYLRKLSPQLVVSLQYREIRFQTTKYGDIYRFGRRDSNYEFRIGTAWQLPYMIGLDIDYKLQAKRSDPYYPSVKSLLEYDSNSISFELKRRF</sequence>
<organism evidence="1">
    <name type="scientific">marine sediment metagenome</name>
    <dbReference type="NCBI Taxonomy" id="412755"/>
    <lineage>
        <taxon>unclassified sequences</taxon>
        <taxon>metagenomes</taxon>
        <taxon>ecological metagenomes</taxon>
    </lineage>
</organism>
<dbReference type="AlphaFoldDB" id="X0T2W1"/>
<reference evidence="1" key="1">
    <citation type="journal article" date="2014" name="Front. Microbiol.">
        <title>High frequency of phylogenetically diverse reductive dehalogenase-homologous genes in deep subseafloor sedimentary metagenomes.</title>
        <authorList>
            <person name="Kawai M."/>
            <person name="Futagami T."/>
            <person name="Toyoda A."/>
            <person name="Takaki Y."/>
            <person name="Nishi S."/>
            <person name="Hori S."/>
            <person name="Arai W."/>
            <person name="Tsubouchi T."/>
            <person name="Morono Y."/>
            <person name="Uchiyama I."/>
            <person name="Ito T."/>
            <person name="Fujiyama A."/>
            <person name="Inagaki F."/>
            <person name="Takami H."/>
        </authorList>
    </citation>
    <scope>NUCLEOTIDE SEQUENCE</scope>
    <source>
        <strain evidence="1">Expedition CK06-06</strain>
    </source>
</reference>
<proteinExistence type="predicted"/>
<evidence type="ECO:0000313" key="1">
    <source>
        <dbReference type="EMBL" id="GAF82482.1"/>
    </source>
</evidence>
<accession>X0T2W1</accession>